<dbReference type="RefSeq" id="WP_237245099.1">
    <property type="nucleotide sequence ID" value="NZ_CP012672.1"/>
</dbReference>
<dbReference type="Pfam" id="PF13579">
    <property type="entry name" value="Glyco_trans_4_4"/>
    <property type="match status" value="1"/>
</dbReference>
<dbReference type="CDD" id="cd03794">
    <property type="entry name" value="GT4_WbuB-like"/>
    <property type="match status" value="1"/>
</dbReference>
<dbReference type="Pfam" id="PF00534">
    <property type="entry name" value="Glycos_transf_1"/>
    <property type="match status" value="1"/>
</dbReference>
<evidence type="ECO:0000313" key="4">
    <source>
        <dbReference type="Proteomes" id="UP000295497"/>
    </source>
</evidence>
<dbReference type="AlphaFoldDB" id="A0A4P2QI11"/>
<keyword evidence="3" id="KW-0808">Transferase</keyword>
<dbReference type="Gene3D" id="3.40.50.2000">
    <property type="entry name" value="Glycogen Phosphorylase B"/>
    <property type="match status" value="2"/>
</dbReference>
<feature type="domain" description="Glycosyltransferase subfamily 4-like N-terminal" evidence="2">
    <location>
        <begin position="17"/>
        <end position="189"/>
    </location>
</feature>
<dbReference type="SUPFAM" id="SSF53756">
    <property type="entry name" value="UDP-Glycosyltransferase/glycogen phosphorylase"/>
    <property type="match status" value="1"/>
</dbReference>
<dbReference type="Proteomes" id="UP000295497">
    <property type="component" value="Chromosome"/>
</dbReference>
<gene>
    <name evidence="3" type="ORF">SOCE836_013440</name>
</gene>
<accession>A0A4P2QI11</accession>
<evidence type="ECO:0000313" key="3">
    <source>
        <dbReference type="EMBL" id="AUX29256.1"/>
    </source>
</evidence>
<dbReference type="InterPro" id="IPR001296">
    <property type="entry name" value="Glyco_trans_1"/>
</dbReference>
<evidence type="ECO:0000259" key="1">
    <source>
        <dbReference type="Pfam" id="PF00534"/>
    </source>
</evidence>
<dbReference type="InterPro" id="IPR050194">
    <property type="entry name" value="Glycosyltransferase_grp1"/>
</dbReference>
<evidence type="ECO:0000259" key="2">
    <source>
        <dbReference type="Pfam" id="PF13579"/>
    </source>
</evidence>
<dbReference type="GO" id="GO:0016758">
    <property type="term" value="F:hexosyltransferase activity"/>
    <property type="evidence" value="ECO:0007669"/>
    <property type="project" value="TreeGrafter"/>
</dbReference>
<dbReference type="InterPro" id="IPR028098">
    <property type="entry name" value="Glyco_trans_4-like_N"/>
</dbReference>
<sequence length="413" mass="45403">MRVLHVLHTSLPVIAGYTIRSDYIVKHQAEHGMRPAVVTSAQQGSGDALKEEIGGISYWRTREPTGKKLPLVRELSLVRALEARVEDAIREFQPDVVHAHSPMLVGLPALAAARRFGLPLVYEVRDLWENASVDRGKFAEDSVPYKIAAGLETVVYKYADATVTICESLKNAVAPRVRSADALYVVGNGVDSDKFAPREAPPGAWERFGLAGKRLIGYVGTFQPYEGLQTLIAAIGDIAREIPDAHVVITGAGGQEMELKAFARERGVESKVTFTGRVPHDEVFNIYAMASLLVYPRIRTRTTALTTPLKPLEAMSMARPVMVSDVPAMGELVRYGETGFVFKAGDSADLTRRCVEALKDPERLERVGKSAREWILKERQWPTLLSRYPAIYEQAIAARRGRGKSPAGEARAA</sequence>
<reference evidence="3 4" key="1">
    <citation type="submission" date="2015-09" db="EMBL/GenBank/DDBJ databases">
        <title>Sorangium comparison.</title>
        <authorList>
            <person name="Zaburannyi N."/>
            <person name="Bunk B."/>
            <person name="Overmann J."/>
            <person name="Mueller R."/>
        </authorList>
    </citation>
    <scope>NUCLEOTIDE SEQUENCE [LARGE SCALE GENOMIC DNA]</scope>
    <source>
        <strain evidence="3 4">So ce836</strain>
    </source>
</reference>
<dbReference type="PANTHER" id="PTHR45947:SF3">
    <property type="entry name" value="SULFOQUINOVOSYL TRANSFERASE SQD2"/>
    <property type="match status" value="1"/>
</dbReference>
<dbReference type="PANTHER" id="PTHR45947">
    <property type="entry name" value="SULFOQUINOVOSYL TRANSFERASE SQD2"/>
    <property type="match status" value="1"/>
</dbReference>
<protein>
    <submittedName>
        <fullName evidence="3">Glycosyl transferase family 1</fullName>
    </submittedName>
</protein>
<proteinExistence type="predicted"/>
<organism evidence="3 4">
    <name type="scientific">Sorangium cellulosum</name>
    <name type="common">Polyangium cellulosum</name>
    <dbReference type="NCBI Taxonomy" id="56"/>
    <lineage>
        <taxon>Bacteria</taxon>
        <taxon>Pseudomonadati</taxon>
        <taxon>Myxococcota</taxon>
        <taxon>Polyangia</taxon>
        <taxon>Polyangiales</taxon>
        <taxon>Polyangiaceae</taxon>
        <taxon>Sorangium</taxon>
    </lineage>
</organism>
<name>A0A4P2QI11_SORCE</name>
<feature type="domain" description="Glycosyl transferase family 1" evidence="1">
    <location>
        <begin position="212"/>
        <end position="374"/>
    </location>
</feature>
<dbReference type="EMBL" id="CP012672">
    <property type="protein sequence ID" value="AUX29256.1"/>
    <property type="molecule type" value="Genomic_DNA"/>
</dbReference>